<feature type="region of interest" description="Disordered" evidence="2">
    <location>
        <begin position="1"/>
        <end position="103"/>
    </location>
</feature>
<sequence length="364" mass="41791">MGKRSHRNSTSSNSSSSDTDSDVERYRHRKSRRHDSRDLRTRSKSGGDDLNRFDNNLRKSRVSPSKTRENVSRKRSETQERARSRTPNFRKRPELNGGESRTRLASKITVVEKNADASVEDATLVRSPHSSPVEEQCVETTEDRIQRLENMIAHLSRQTQSHEGRSEAPRLAVRSDCIPEFSPGNNNLTAQQWLVKIDQLKAINHWDEIATIYHMQSRLVGVAKTWYHSLRNYNLTWEEWKALIKRSFPDHTDYATLLQTMLNRKKLTTESMTSYYFGKMELIRSCEISGKQAVSCLIHGIDDSVIQNSARAGRYHTPEALYEEYLSALNVEASSITGKSKEKILQGARGYGLKRQYKKASQEI</sequence>
<feature type="compositionally biased region" description="Basic and acidic residues" evidence="2">
    <location>
        <begin position="66"/>
        <end position="83"/>
    </location>
</feature>
<dbReference type="AlphaFoldDB" id="A0AAV8VXJ8"/>
<keyword evidence="1" id="KW-0175">Coiled coil</keyword>
<evidence type="ECO:0000256" key="2">
    <source>
        <dbReference type="SAM" id="MobiDB-lite"/>
    </source>
</evidence>
<reference evidence="3 4" key="1">
    <citation type="journal article" date="2023" name="Insect Mol. Biol.">
        <title>Genome sequencing provides insights into the evolution of gene families encoding plant cell wall-degrading enzymes in longhorned beetles.</title>
        <authorList>
            <person name="Shin N.R."/>
            <person name="Okamura Y."/>
            <person name="Kirsch R."/>
            <person name="Pauchet Y."/>
        </authorList>
    </citation>
    <scope>NUCLEOTIDE SEQUENCE [LARGE SCALE GENOMIC DNA]</scope>
    <source>
        <strain evidence="3">EAD_L_NR</strain>
    </source>
</reference>
<keyword evidence="4" id="KW-1185">Reference proteome</keyword>
<name>A0AAV8VXJ8_9CUCU</name>
<evidence type="ECO:0000313" key="3">
    <source>
        <dbReference type="EMBL" id="KAJ8919081.1"/>
    </source>
</evidence>
<evidence type="ECO:0000313" key="4">
    <source>
        <dbReference type="Proteomes" id="UP001159042"/>
    </source>
</evidence>
<evidence type="ECO:0000256" key="1">
    <source>
        <dbReference type="SAM" id="Coils"/>
    </source>
</evidence>
<proteinExistence type="predicted"/>
<feature type="compositionally biased region" description="Low complexity" evidence="2">
    <location>
        <begin position="8"/>
        <end position="18"/>
    </location>
</feature>
<evidence type="ECO:0008006" key="5">
    <source>
        <dbReference type="Google" id="ProtNLM"/>
    </source>
</evidence>
<comment type="caution">
    <text evidence="3">The sequence shown here is derived from an EMBL/GenBank/DDBJ whole genome shotgun (WGS) entry which is preliminary data.</text>
</comment>
<feature type="compositionally biased region" description="Basic and acidic residues" evidence="2">
    <location>
        <begin position="35"/>
        <end position="57"/>
    </location>
</feature>
<accession>A0AAV8VXJ8</accession>
<dbReference type="EMBL" id="JANEYG010000020">
    <property type="protein sequence ID" value="KAJ8919081.1"/>
    <property type="molecule type" value="Genomic_DNA"/>
</dbReference>
<dbReference type="Proteomes" id="UP001159042">
    <property type="component" value="Unassembled WGS sequence"/>
</dbReference>
<gene>
    <name evidence="3" type="ORF">NQ315_012066</name>
</gene>
<feature type="coiled-coil region" evidence="1">
    <location>
        <begin position="138"/>
        <end position="165"/>
    </location>
</feature>
<protein>
    <recommendedName>
        <fullName evidence="5">Retrotransposon gag domain-containing protein</fullName>
    </recommendedName>
</protein>
<organism evidence="3 4">
    <name type="scientific">Exocentrus adspersus</name>
    <dbReference type="NCBI Taxonomy" id="1586481"/>
    <lineage>
        <taxon>Eukaryota</taxon>
        <taxon>Metazoa</taxon>
        <taxon>Ecdysozoa</taxon>
        <taxon>Arthropoda</taxon>
        <taxon>Hexapoda</taxon>
        <taxon>Insecta</taxon>
        <taxon>Pterygota</taxon>
        <taxon>Neoptera</taxon>
        <taxon>Endopterygota</taxon>
        <taxon>Coleoptera</taxon>
        <taxon>Polyphaga</taxon>
        <taxon>Cucujiformia</taxon>
        <taxon>Chrysomeloidea</taxon>
        <taxon>Cerambycidae</taxon>
        <taxon>Lamiinae</taxon>
        <taxon>Acanthocinini</taxon>
        <taxon>Exocentrus</taxon>
    </lineage>
</organism>